<name>A0ABW3DGG5_9BACL</name>
<keyword evidence="2" id="KW-1133">Transmembrane helix</keyword>
<feature type="transmembrane region" description="Helical" evidence="2">
    <location>
        <begin position="81"/>
        <end position="103"/>
    </location>
</feature>
<feature type="transmembrane region" description="Helical" evidence="2">
    <location>
        <begin position="241"/>
        <end position="258"/>
    </location>
</feature>
<gene>
    <name evidence="3" type="ORF">ACFQ03_19560</name>
</gene>
<keyword evidence="2" id="KW-0812">Transmembrane</keyword>
<sequence>MHKTDLKEIDEMMNGLAEPLSRYIVSSPKPEDTRRLIANLQNEFDRLKEEHQALQLSAVPRKKPSFIRLCRNQLQAYHKSFWAVSVVVFIMITLTTCGMIANYTFVPRNLFSTAIPLFILVGMAYSYRSWNKEMRTIESIHPFPPALLILSRLLIVVAINIVLGLFGTLFLLWTVKSFSFLTFMLSWLSVVLFMGGLMAYLTYRKGIAAGFTISIAAFLLFHFGQEWLLIHQWIELGQLKVYYGLFLIAGLACFLSAYRPRKLDWTSRERNPV</sequence>
<dbReference type="RefSeq" id="WP_379290321.1">
    <property type="nucleotide sequence ID" value="NZ_JBHTIU010000078.1"/>
</dbReference>
<feature type="transmembrane region" description="Helical" evidence="2">
    <location>
        <begin position="178"/>
        <end position="201"/>
    </location>
</feature>
<protein>
    <recommendedName>
        <fullName evidence="5">DUF2157 domain-containing protein</fullName>
    </recommendedName>
</protein>
<evidence type="ECO:0000256" key="2">
    <source>
        <dbReference type="SAM" id="Phobius"/>
    </source>
</evidence>
<feature type="coiled-coil region" evidence="1">
    <location>
        <begin position="30"/>
        <end position="57"/>
    </location>
</feature>
<evidence type="ECO:0000313" key="4">
    <source>
        <dbReference type="Proteomes" id="UP001597120"/>
    </source>
</evidence>
<feature type="transmembrane region" description="Helical" evidence="2">
    <location>
        <begin position="208"/>
        <end position="229"/>
    </location>
</feature>
<comment type="caution">
    <text evidence="3">The sequence shown here is derived from an EMBL/GenBank/DDBJ whole genome shotgun (WGS) entry which is preliminary data.</text>
</comment>
<dbReference type="EMBL" id="JBHTIU010000078">
    <property type="protein sequence ID" value="MFD0871339.1"/>
    <property type="molecule type" value="Genomic_DNA"/>
</dbReference>
<organism evidence="3 4">
    <name type="scientific">Paenibacillus residui</name>
    <dbReference type="NCBI Taxonomy" id="629724"/>
    <lineage>
        <taxon>Bacteria</taxon>
        <taxon>Bacillati</taxon>
        <taxon>Bacillota</taxon>
        <taxon>Bacilli</taxon>
        <taxon>Bacillales</taxon>
        <taxon>Paenibacillaceae</taxon>
        <taxon>Paenibacillus</taxon>
    </lineage>
</organism>
<evidence type="ECO:0008006" key="5">
    <source>
        <dbReference type="Google" id="ProtNLM"/>
    </source>
</evidence>
<keyword evidence="4" id="KW-1185">Reference proteome</keyword>
<evidence type="ECO:0000313" key="3">
    <source>
        <dbReference type="EMBL" id="MFD0871339.1"/>
    </source>
</evidence>
<keyword evidence="2" id="KW-0472">Membrane</keyword>
<keyword evidence="1" id="KW-0175">Coiled coil</keyword>
<dbReference type="Proteomes" id="UP001597120">
    <property type="component" value="Unassembled WGS sequence"/>
</dbReference>
<feature type="transmembrane region" description="Helical" evidence="2">
    <location>
        <begin position="109"/>
        <end position="127"/>
    </location>
</feature>
<feature type="transmembrane region" description="Helical" evidence="2">
    <location>
        <begin position="147"/>
        <end position="172"/>
    </location>
</feature>
<evidence type="ECO:0000256" key="1">
    <source>
        <dbReference type="SAM" id="Coils"/>
    </source>
</evidence>
<reference evidence="4" key="1">
    <citation type="journal article" date="2019" name="Int. J. Syst. Evol. Microbiol.">
        <title>The Global Catalogue of Microorganisms (GCM) 10K type strain sequencing project: providing services to taxonomists for standard genome sequencing and annotation.</title>
        <authorList>
            <consortium name="The Broad Institute Genomics Platform"/>
            <consortium name="The Broad Institute Genome Sequencing Center for Infectious Disease"/>
            <person name="Wu L."/>
            <person name="Ma J."/>
        </authorList>
    </citation>
    <scope>NUCLEOTIDE SEQUENCE [LARGE SCALE GENOMIC DNA]</scope>
    <source>
        <strain evidence="4">CCUG 57263</strain>
    </source>
</reference>
<accession>A0ABW3DGG5</accession>
<proteinExistence type="predicted"/>